<name>A0A8J2YA40_9BACL</name>
<dbReference type="AlphaFoldDB" id="A0A8J2YA40"/>
<evidence type="ECO:0000313" key="3">
    <source>
        <dbReference type="Proteomes" id="UP000625210"/>
    </source>
</evidence>
<reference evidence="2" key="1">
    <citation type="journal article" date="2014" name="Int. J. Syst. Evol. Microbiol.">
        <title>Complete genome sequence of Corynebacterium casei LMG S-19264T (=DSM 44701T), isolated from a smear-ripened cheese.</title>
        <authorList>
            <consortium name="US DOE Joint Genome Institute (JGI-PGF)"/>
            <person name="Walter F."/>
            <person name="Albersmeier A."/>
            <person name="Kalinowski J."/>
            <person name="Ruckert C."/>
        </authorList>
    </citation>
    <scope>NUCLEOTIDE SEQUENCE</scope>
    <source>
        <strain evidence="2">CGMCC 1.15179</strain>
    </source>
</reference>
<feature type="region of interest" description="Disordered" evidence="1">
    <location>
        <begin position="12"/>
        <end position="43"/>
    </location>
</feature>
<evidence type="ECO:0000313" key="2">
    <source>
        <dbReference type="EMBL" id="GGE28281.1"/>
    </source>
</evidence>
<protein>
    <submittedName>
        <fullName evidence="2">Uncharacterized protein</fullName>
    </submittedName>
</protein>
<comment type="caution">
    <text evidence="2">The sequence shown here is derived from an EMBL/GenBank/DDBJ whole genome shotgun (WGS) entry which is preliminary data.</text>
</comment>
<evidence type="ECO:0000256" key="1">
    <source>
        <dbReference type="SAM" id="MobiDB-lite"/>
    </source>
</evidence>
<dbReference type="EMBL" id="BMHQ01000016">
    <property type="protein sequence ID" value="GGE28281.1"/>
    <property type="molecule type" value="Genomic_DNA"/>
</dbReference>
<dbReference type="Proteomes" id="UP000625210">
    <property type="component" value="Unassembled WGS sequence"/>
</dbReference>
<accession>A0A8J2YA40</accession>
<gene>
    <name evidence="2" type="ORF">GCM10011571_32970</name>
</gene>
<proteinExistence type="predicted"/>
<sequence length="43" mass="4903">MTPSDWKVYEKAMKSARSKAKEMPKKTKQSTRPSGLYKKLIGS</sequence>
<keyword evidence="3" id="KW-1185">Reference proteome</keyword>
<reference evidence="2" key="2">
    <citation type="submission" date="2020-09" db="EMBL/GenBank/DDBJ databases">
        <authorList>
            <person name="Sun Q."/>
            <person name="Zhou Y."/>
        </authorList>
    </citation>
    <scope>NUCLEOTIDE SEQUENCE</scope>
    <source>
        <strain evidence="2">CGMCC 1.15179</strain>
    </source>
</reference>
<feature type="compositionally biased region" description="Basic and acidic residues" evidence="1">
    <location>
        <begin position="12"/>
        <end position="25"/>
    </location>
</feature>
<organism evidence="2 3">
    <name type="scientific">Marinithermofilum abyssi</name>
    <dbReference type="NCBI Taxonomy" id="1571185"/>
    <lineage>
        <taxon>Bacteria</taxon>
        <taxon>Bacillati</taxon>
        <taxon>Bacillota</taxon>
        <taxon>Bacilli</taxon>
        <taxon>Bacillales</taxon>
        <taxon>Thermoactinomycetaceae</taxon>
        <taxon>Marinithermofilum</taxon>
    </lineage>
</organism>